<evidence type="ECO:0000313" key="2">
    <source>
        <dbReference type="EMBL" id="GBM51876.1"/>
    </source>
</evidence>
<dbReference type="Proteomes" id="UP000499080">
    <property type="component" value="Unassembled WGS sequence"/>
</dbReference>
<proteinExistence type="predicted"/>
<name>A0A4Y2GGG5_ARAVE</name>
<gene>
    <name evidence="2" type="ORF">AVEN_186168_1</name>
</gene>
<dbReference type="EMBL" id="BGPR01001354">
    <property type="protein sequence ID" value="GBM51876.1"/>
    <property type="molecule type" value="Genomic_DNA"/>
</dbReference>
<protein>
    <submittedName>
        <fullName evidence="2">Uncharacterized protein</fullName>
    </submittedName>
</protein>
<reference evidence="2 3" key="1">
    <citation type="journal article" date="2019" name="Sci. Rep.">
        <title>Orb-weaving spider Araneus ventricosus genome elucidates the spidroin gene catalogue.</title>
        <authorList>
            <person name="Kono N."/>
            <person name="Nakamura H."/>
            <person name="Ohtoshi R."/>
            <person name="Moran D.A.P."/>
            <person name="Shinohara A."/>
            <person name="Yoshida Y."/>
            <person name="Fujiwara M."/>
            <person name="Mori M."/>
            <person name="Tomita M."/>
            <person name="Arakawa K."/>
        </authorList>
    </citation>
    <scope>NUCLEOTIDE SEQUENCE [LARGE SCALE GENOMIC DNA]</scope>
</reference>
<keyword evidence="3" id="KW-1185">Reference proteome</keyword>
<evidence type="ECO:0000313" key="3">
    <source>
        <dbReference type="Proteomes" id="UP000499080"/>
    </source>
</evidence>
<dbReference type="AlphaFoldDB" id="A0A4Y2GGG5"/>
<comment type="caution">
    <text evidence="2">The sequence shown here is derived from an EMBL/GenBank/DDBJ whole genome shotgun (WGS) entry which is preliminary data.</text>
</comment>
<dbReference type="OrthoDB" id="6778712at2759"/>
<organism evidence="2 3">
    <name type="scientific">Araneus ventricosus</name>
    <name type="common">Orbweaver spider</name>
    <name type="synonym">Epeira ventricosa</name>
    <dbReference type="NCBI Taxonomy" id="182803"/>
    <lineage>
        <taxon>Eukaryota</taxon>
        <taxon>Metazoa</taxon>
        <taxon>Ecdysozoa</taxon>
        <taxon>Arthropoda</taxon>
        <taxon>Chelicerata</taxon>
        <taxon>Arachnida</taxon>
        <taxon>Araneae</taxon>
        <taxon>Araneomorphae</taxon>
        <taxon>Entelegynae</taxon>
        <taxon>Araneoidea</taxon>
        <taxon>Araneidae</taxon>
        <taxon>Araneus</taxon>
    </lineage>
</organism>
<feature type="region of interest" description="Disordered" evidence="1">
    <location>
        <begin position="55"/>
        <end position="77"/>
    </location>
</feature>
<evidence type="ECO:0000256" key="1">
    <source>
        <dbReference type="SAM" id="MobiDB-lite"/>
    </source>
</evidence>
<feature type="compositionally biased region" description="Acidic residues" evidence="1">
    <location>
        <begin position="68"/>
        <end position="77"/>
    </location>
</feature>
<sequence>MRTRLPATATVCNRYNVSDRAAAAITSVVLQDFSVISEVDASHVVDKKILDEDDSDLEETDKDITDLSSDEEIAPCS</sequence>
<accession>A0A4Y2GGG5</accession>